<keyword evidence="2" id="KW-1185">Reference proteome</keyword>
<organism evidence="1 2">
    <name type="scientific">Testicularia cyperi</name>
    <dbReference type="NCBI Taxonomy" id="1882483"/>
    <lineage>
        <taxon>Eukaryota</taxon>
        <taxon>Fungi</taxon>
        <taxon>Dikarya</taxon>
        <taxon>Basidiomycota</taxon>
        <taxon>Ustilaginomycotina</taxon>
        <taxon>Ustilaginomycetes</taxon>
        <taxon>Ustilaginales</taxon>
        <taxon>Anthracoideaceae</taxon>
        <taxon>Testicularia</taxon>
    </lineage>
</organism>
<dbReference type="EMBL" id="KZ819196">
    <property type="protein sequence ID" value="PWY99046.1"/>
    <property type="molecule type" value="Genomic_DNA"/>
</dbReference>
<protein>
    <submittedName>
        <fullName evidence="1">Uncharacterized protein</fullName>
    </submittedName>
</protein>
<evidence type="ECO:0000313" key="1">
    <source>
        <dbReference type="EMBL" id="PWY99046.1"/>
    </source>
</evidence>
<reference evidence="1 2" key="1">
    <citation type="journal article" date="2018" name="Mol. Biol. Evol.">
        <title>Broad Genomic Sampling Reveals a Smut Pathogenic Ancestry of the Fungal Clade Ustilaginomycotina.</title>
        <authorList>
            <person name="Kijpornyongpan T."/>
            <person name="Mondo S.J."/>
            <person name="Barry K."/>
            <person name="Sandor L."/>
            <person name="Lee J."/>
            <person name="Lipzen A."/>
            <person name="Pangilinan J."/>
            <person name="LaButti K."/>
            <person name="Hainaut M."/>
            <person name="Henrissat B."/>
            <person name="Grigoriev I.V."/>
            <person name="Spatafora J.W."/>
            <person name="Aime M.C."/>
        </authorList>
    </citation>
    <scope>NUCLEOTIDE SEQUENCE [LARGE SCALE GENOMIC DNA]</scope>
    <source>
        <strain evidence="1 2">MCA 3645</strain>
    </source>
</reference>
<accession>A0A317XL67</accession>
<dbReference type="Proteomes" id="UP000246740">
    <property type="component" value="Unassembled WGS sequence"/>
</dbReference>
<gene>
    <name evidence="1" type="ORF">BCV70DRAFT_123126</name>
</gene>
<name>A0A317XL67_9BASI</name>
<dbReference type="InParanoid" id="A0A317XL67"/>
<evidence type="ECO:0000313" key="2">
    <source>
        <dbReference type="Proteomes" id="UP000246740"/>
    </source>
</evidence>
<sequence length="141" mass="16080">MSSFPKYSGRRSYELQRSTATVAWLHVSEGATCTFSNTAPHRQLSALTARLHAARRVHPLHSYCRTGRFAREARCTSIRSGRIRRNTVRRGLRRLSRQEPNKVWRGLVHRLNTARNLGGRPYVFEDIGCGGCHTCMVVEQT</sequence>
<dbReference type="AlphaFoldDB" id="A0A317XL67"/>
<proteinExistence type="predicted"/>